<feature type="transmembrane region" description="Helical" evidence="1">
    <location>
        <begin position="227"/>
        <end position="246"/>
    </location>
</feature>
<dbReference type="RefSeq" id="WP_105368476.1">
    <property type="nucleotide sequence ID" value="NZ_DAONOL010000013.1"/>
</dbReference>
<keyword evidence="1" id="KW-0472">Membrane</keyword>
<dbReference type="EMBL" id="NEMB01000003">
    <property type="protein sequence ID" value="PQQ67803.1"/>
    <property type="molecule type" value="Genomic_DNA"/>
</dbReference>
<keyword evidence="1" id="KW-1133">Transmembrane helix</keyword>
<protein>
    <recommendedName>
        <fullName evidence="4">ABC-2 type transport system permease protein</fullName>
    </recommendedName>
</protein>
<evidence type="ECO:0008006" key="4">
    <source>
        <dbReference type="Google" id="ProtNLM"/>
    </source>
</evidence>
<dbReference type="OrthoDB" id="4187110at2"/>
<accession>A0A2S8RDE1</accession>
<evidence type="ECO:0000256" key="1">
    <source>
        <dbReference type="SAM" id="Phobius"/>
    </source>
</evidence>
<feature type="transmembrane region" description="Helical" evidence="1">
    <location>
        <begin position="21"/>
        <end position="39"/>
    </location>
</feature>
<feature type="transmembrane region" description="Helical" evidence="1">
    <location>
        <begin position="181"/>
        <end position="198"/>
    </location>
</feature>
<keyword evidence="1" id="KW-0812">Transmembrane</keyword>
<comment type="caution">
    <text evidence="2">The sequence shown here is derived from an EMBL/GenBank/DDBJ whole genome shotgun (WGS) entry which is preliminary data.</text>
</comment>
<feature type="transmembrane region" description="Helical" evidence="1">
    <location>
        <begin position="74"/>
        <end position="91"/>
    </location>
</feature>
<sequence>MKSFRAYIKKEFIEGIRTKKFLILAVGVLFFSLSDPVLLKLLPEILKGQMQGVDFSALIELSQKAAMENYTKDLFQISTLIIVLSLMGIMSNELKDKTLTIPVSMGCSIKGVIGGKMLVYGLYLMVLNVAGMVIAYCYSGIIFGFTHGSFLAAVISGFIYGVFFIFVLSLLFLFSAFLKKSFAAAMATLVLTYFIPFLKFSQKTWGILPGKLLEEANHFKFLPSKEMIVPLIFTVFLIVLFSVIATEKFKKAEFV</sequence>
<dbReference type="Proteomes" id="UP000239720">
    <property type="component" value="Unassembled WGS sequence"/>
</dbReference>
<evidence type="ECO:0000313" key="3">
    <source>
        <dbReference type="Proteomes" id="UP000239720"/>
    </source>
</evidence>
<reference evidence="2 3" key="1">
    <citation type="journal article" date="2018" name="Syst. Appl. Microbiol.">
        <title>Characterization and high-quality draft genome sequence of Herbivorax saccincola A7, an anaerobic, alkaliphilic, thermophilic, cellulolytic, and xylanolytic bacterium.</title>
        <authorList>
            <person name="Aikawa S."/>
            <person name="Baramee S."/>
            <person name="Sermsathanaswadi J."/>
            <person name="Thianheng P."/>
            <person name="Tachaapaikoon C."/>
            <person name="Shikata A."/>
            <person name="Waeonukul R."/>
            <person name="Pason P."/>
            <person name="Ratanakhanokchai K."/>
            <person name="Kosugi A."/>
        </authorList>
    </citation>
    <scope>NUCLEOTIDE SEQUENCE [LARGE SCALE GENOMIC DNA]</scope>
    <source>
        <strain evidence="2 3">A7</strain>
    </source>
</reference>
<gene>
    <name evidence="2" type="ORF">B9R14_14285</name>
</gene>
<name>A0A2S8RDE1_9FIRM</name>
<feature type="transmembrane region" description="Helical" evidence="1">
    <location>
        <begin position="118"/>
        <end position="144"/>
    </location>
</feature>
<organism evidence="2 3">
    <name type="scientific">Acetivibrio saccincola</name>
    <dbReference type="NCBI Taxonomy" id="1677857"/>
    <lineage>
        <taxon>Bacteria</taxon>
        <taxon>Bacillati</taxon>
        <taxon>Bacillota</taxon>
        <taxon>Clostridia</taxon>
        <taxon>Eubacteriales</taxon>
        <taxon>Oscillospiraceae</taxon>
        <taxon>Acetivibrio</taxon>
    </lineage>
</organism>
<dbReference type="AlphaFoldDB" id="A0A2S8RDE1"/>
<evidence type="ECO:0000313" key="2">
    <source>
        <dbReference type="EMBL" id="PQQ67803.1"/>
    </source>
</evidence>
<feature type="transmembrane region" description="Helical" evidence="1">
    <location>
        <begin position="150"/>
        <end position="174"/>
    </location>
</feature>
<proteinExistence type="predicted"/>